<dbReference type="InterPro" id="IPR029045">
    <property type="entry name" value="ClpP/crotonase-like_dom_sf"/>
</dbReference>
<proteinExistence type="predicted"/>
<dbReference type="OrthoDB" id="2139957at2759"/>
<dbReference type="Gene3D" id="3.90.226.10">
    <property type="entry name" value="2-enoyl-CoA Hydratase, Chain A, domain 1"/>
    <property type="match status" value="1"/>
</dbReference>
<evidence type="ECO:0000313" key="8">
    <source>
        <dbReference type="EMBL" id="EDO32277.1"/>
    </source>
</evidence>
<evidence type="ECO:0000256" key="4">
    <source>
        <dbReference type="ARBA" id="ARBA00023098"/>
    </source>
</evidence>
<dbReference type="PhylomeDB" id="A7SVJ4"/>
<dbReference type="GO" id="GO:0005739">
    <property type="term" value="C:mitochondrion"/>
    <property type="evidence" value="ECO:0000318"/>
    <property type="project" value="GO_Central"/>
</dbReference>
<dbReference type="InParanoid" id="A7SVJ4"/>
<dbReference type="InterPro" id="IPR052377">
    <property type="entry name" value="Mitochondrial_ECH-domain"/>
</dbReference>
<keyword evidence="2" id="KW-0276">Fatty acid metabolism</keyword>
<protein>
    <recommendedName>
        <fullName evidence="7">Enoyl-CoA hydratase domain-containing protein 3, mitochondrial</fullName>
    </recommendedName>
</protein>
<dbReference type="AlphaFoldDB" id="A7SVJ4"/>
<dbReference type="CDD" id="cd06558">
    <property type="entry name" value="crotonase-like"/>
    <property type="match status" value="1"/>
</dbReference>
<dbReference type="PANTHER" id="PTHR43602:SF1">
    <property type="entry name" value="ENOYL-COA HYDRATASE DOMAIN-CONTAINING PROTEIN 3, MITOCHONDRIAL"/>
    <property type="match status" value="1"/>
</dbReference>
<dbReference type="HOGENOM" id="CLU_009834_7_3_1"/>
<dbReference type="Gene3D" id="1.10.12.10">
    <property type="entry name" value="Lyase 2-enoyl-coa Hydratase, Chain A, domain 2"/>
    <property type="match status" value="1"/>
</dbReference>
<dbReference type="SUPFAM" id="SSF52096">
    <property type="entry name" value="ClpP/crotonase"/>
    <property type="match status" value="1"/>
</dbReference>
<dbReference type="Proteomes" id="UP000001593">
    <property type="component" value="Unassembled WGS sequence"/>
</dbReference>
<comment type="function">
    <text evidence="6">May play a role in fatty acid biosynthesis and insulin sensitivity.</text>
</comment>
<evidence type="ECO:0000256" key="7">
    <source>
        <dbReference type="ARBA" id="ARBA00040545"/>
    </source>
</evidence>
<evidence type="ECO:0000256" key="1">
    <source>
        <dbReference type="ARBA" id="ARBA00004173"/>
    </source>
</evidence>
<evidence type="ECO:0000256" key="3">
    <source>
        <dbReference type="ARBA" id="ARBA00022946"/>
    </source>
</evidence>
<accession>A7SVJ4</accession>
<name>A7SVJ4_NEMVE</name>
<dbReference type="OMA" id="SCDMVVC"/>
<evidence type="ECO:0000256" key="6">
    <source>
        <dbReference type="ARBA" id="ARBA00037410"/>
    </source>
</evidence>
<dbReference type="EMBL" id="DS469837">
    <property type="protein sequence ID" value="EDO32277.1"/>
    <property type="molecule type" value="Genomic_DNA"/>
</dbReference>
<evidence type="ECO:0000313" key="9">
    <source>
        <dbReference type="Proteomes" id="UP000001593"/>
    </source>
</evidence>
<keyword evidence="5" id="KW-0496">Mitochondrion</keyword>
<keyword evidence="3" id="KW-0809">Transit peptide</keyword>
<comment type="subcellular location">
    <subcellularLocation>
        <location evidence="1">Mitochondrion</location>
    </subcellularLocation>
</comment>
<keyword evidence="4" id="KW-0443">Lipid metabolism</keyword>
<gene>
    <name evidence="8" type="ORF">NEMVEDRAFT_v1g174800</name>
</gene>
<evidence type="ECO:0000256" key="2">
    <source>
        <dbReference type="ARBA" id="ARBA00022832"/>
    </source>
</evidence>
<dbReference type="NCBIfam" id="NF006008">
    <property type="entry name" value="PRK08139.1"/>
    <property type="match status" value="1"/>
</dbReference>
<dbReference type="KEGG" id="nve:5503283"/>
<dbReference type="PANTHER" id="PTHR43602">
    <property type="match status" value="1"/>
</dbReference>
<dbReference type="GO" id="GO:0016836">
    <property type="term" value="F:hydro-lyase activity"/>
    <property type="evidence" value="ECO:0000318"/>
    <property type="project" value="GO_Central"/>
</dbReference>
<dbReference type="InterPro" id="IPR001753">
    <property type="entry name" value="Enoyl-CoA_hydra/iso"/>
</dbReference>
<dbReference type="STRING" id="45351.A7SVJ4"/>
<dbReference type="eggNOG" id="KOG1682">
    <property type="taxonomic scope" value="Eukaryota"/>
</dbReference>
<reference evidence="8 9" key="1">
    <citation type="journal article" date="2007" name="Science">
        <title>Sea anemone genome reveals ancestral eumetazoan gene repertoire and genomic organization.</title>
        <authorList>
            <person name="Putnam N.H."/>
            <person name="Srivastava M."/>
            <person name="Hellsten U."/>
            <person name="Dirks B."/>
            <person name="Chapman J."/>
            <person name="Salamov A."/>
            <person name="Terry A."/>
            <person name="Shapiro H."/>
            <person name="Lindquist E."/>
            <person name="Kapitonov V.V."/>
            <person name="Jurka J."/>
            <person name="Genikhovich G."/>
            <person name="Grigoriev I.V."/>
            <person name="Lucas S.M."/>
            <person name="Steele R.E."/>
            <person name="Finnerty J.R."/>
            <person name="Technau U."/>
            <person name="Martindale M.Q."/>
            <person name="Rokhsar D.S."/>
        </authorList>
    </citation>
    <scope>NUCLEOTIDE SEQUENCE [LARGE SCALE GENOMIC DNA]</scope>
    <source>
        <strain evidence="9">CH2 X CH6</strain>
    </source>
</reference>
<sequence>MSFTRILSSAISRQKQISVCLLPRLFTTSTRQFTDPLTICSQDNGIRRIVLNNPKKRNALSLAMLEAIRSDLLHDLQGISVIVLSANGPVFSSGHDLKELMEDQGTEYHTKVFHTCSQVMSLIQDLPIPVVAQVNGLATAAGCQLVASCDVAVASDKSQFATPGVNIGLFCSTPGVALARAVPRKVAMEMLLTGRPITAGEALRHGLVSRVVPEDQLENEVNRISSKIAEVSRPVVAMGKACFYSQVAQTRDQAYKYAENVMIENLKMEDGKEGIKAFVEKRKPVWTHKGDCQ</sequence>
<dbReference type="Pfam" id="PF00378">
    <property type="entry name" value="ECH_1"/>
    <property type="match status" value="1"/>
</dbReference>
<evidence type="ECO:0000256" key="5">
    <source>
        <dbReference type="ARBA" id="ARBA00023128"/>
    </source>
</evidence>
<dbReference type="InterPro" id="IPR014748">
    <property type="entry name" value="Enoyl-CoA_hydra_C"/>
</dbReference>
<organism evidence="8 9">
    <name type="scientific">Nematostella vectensis</name>
    <name type="common">Starlet sea anemone</name>
    <dbReference type="NCBI Taxonomy" id="45351"/>
    <lineage>
        <taxon>Eukaryota</taxon>
        <taxon>Metazoa</taxon>
        <taxon>Cnidaria</taxon>
        <taxon>Anthozoa</taxon>
        <taxon>Hexacorallia</taxon>
        <taxon>Actiniaria</taxon>
        <taxon>Edwardsiidae</taxon>
        <taxon>Nematostella</taxon>
    </lineage>
</organism>
<dbReference type="GO" id="GO:0006631">
    <property type="term" value="P:fatty acid metabolic process"/>
    <property type="evidence" value="ECO:0007669"/>
    <property type="project" value="UniProtKB-KW"/>
</dbReference>
<keyword evidence="9" id="KW-1185">Reference proteome</keyword>